<evidence type="ECO:0000313" key="1">
    <source>
        <dbReference type="EMBL" id="GAX74802.1"/>
    </source>
</evidence>
<sequence length="204" mass="22415">MDEKLESKPSTYVYSDPVNGFLGNFLPSGESVSASSLDQIDWTTPKATGLEIRQLADRIEAKLSMSEWFVTGMVDPSLFAKEFSFKDDSVATKGIRSYAEGVRKIFDQETSRAEVVSVDTDAAKGIIVVTWRLEGCVNLPFKPRITPYVVTTTFEVDSDGLISSQLDEFSVPGWRLLAGALLGSWAGPTPALPVVELRKSRRIT</sequence>
<dbReference type="Proteomes" id="UP000232323">
    <property type="component" value="Unassembled WGS sequence"/>
</dbReference>
<reference evidence="1 2" key="1">
    <citation type="submission" date="2017-08" db="EMBL/GenBank/DDBJ databases">
        <title>Acidophilic green algal genome provides insights into adaptation to an acidic environment.</title>
        <authorList>
            <person name="Hirooka S."/>
            <person name="Hirose Y."/>
            <person name="Kanesaki Y."/>
            <person name="Higuchi S."/>
            <person name="Fujiwara T."/>
            <person name="Onuma R."/>
            <person name="Era A."/>
            <person name="Ohbayashi R."/>
            <person name="Uzuka A."/>
            <person name="Nozaki H."/>
            <person name="Yoshikawa H."/>
            <person name="Miyagishima S.Y."/>
        </authorList>
    </citation>
    <scope>NUCLEOTIDE SEQUENCE [LARGE SCALE GENOMIC DNA]</scope>
    <source>
        <strain evidence="1 2">NIES-2499</strain>
    </source>
</reference>
<name>A0A250WW06_9CHLO</name>
<proteinExistence type="predicted"/>
<dbReference type="STRING" id="1157962.A0A250WW06"/>
<evidence type="ECO:0000313" key="2">
    <source>
        <dbReference type="Proteomes" id="UP000232323"/>
    </source>
</evidence>
<accession>A0A250WW06</accession>
<keyword evidence="2" id="KW-1185">Reference proteome</keyword>
<dbReference type="Pfam" id="PF10184">
    <property type="entry name" value="DUF2358"/>
    <property type="match status" value="1"/>
</dbReference>
<dbReference type="PANTHER" id="PTHR34123">
    <property type="entry name" value="OS04G0578200 PROTEIN"/>
    <property type="match status" value="1"/>
</dbReference>
<organism evidence="1 2">
    <name type="scientific">Chlamydomonas eustigma</name>
    <dbReference type="NCBI Taxonomy" id="1157962"/>
    <lineage>
        <taxon>Eukaryota</taxon>
        <taxon>Viridiplantae</taxon>
        <taxon>Chlorophyta</taxon>
        <taxon>core chlorophytes</taxon>
        <taxon>Chlorophyceae</taxon>
        <taxon>CS clade</taxon>
        <taxon>Chlamydomonadales</taxon>
        <taxon>Chlamydomonadaceae</taxon>
        <taxon>Chlamydomonas</taxon>
    </lineage>
</organism>
<protein>
    <submittedName>
        <fullName evidence="1">Uncharacterized protein</fullName>
    </submittedName>
</protein>
<dbReference type="OrthoDB" id="348976at2759"/>
<dbReference type="InterPro" id="IPR018790">
    <property type="entry name" value="DUF2358"/>
</dbReference>
<dbReference type="PANTHER" id="PTHR34123:SF1">
    <property type="entry name" value="OS04G0578200 PROTEIN"/>
    <property type="match status" value="1"/>
</dbReference>
<comment type="caution">
    <text evidence="1">The sequence shown here is derived from an EMBL/GenBank/DDBJ whole genome shotgun (WGS) entry which is preliminary data.</text>
</comment>
<dbReference type="EMBL" id="BEGY01000009">
    <property type="protein sequence ID" value="GAX74802.1"/>
    <property type="molecule type" value="Genomic_DNA"/>
</dbReference>
<dbReference type="AlphaFoldDB" id="A0A250WW06"/>
<gene>
    <name evidence="1" type="ORF">CEUSTIGMA_g2249.t1</name>
</gene>